<comment type="caution">
    <text evidence="2">The sequence shown here is derived from an EMBL/GenBank/DDBJ whole genome shotgun (WGS) entry which is preliminary data.</text>
</comment>
<feature type="region of interest" description="Disordered" evidence="1">
    <location>
        <begin position="1"/>
        <end position="75"/>
    </location>
</feature>
<proteinExistence type="predicted"/>
<evidence type="ECO:0000313" key="2">
    <source>
        <dbReference type="EMBL" id="GIG92341.1"/>
    </source>
</evidence>
<feature type="compositionally biased region" description="Gly residues" evidence="1">
    <location>
        <begin position="56"/>
        <end position="70"/>
    </location>
</feature>
<accession>A0ABQ4EDK0</accession>
<sequence length="114" mass="11526">MEREDGMSQAPVPGPFRPGPPASGPPRPVPGPAPAVGGSGTYSRDPGQQSRDPGRYSGGFGRGGPEGDGSGHPAVDAVLQAMANAADLPPADQIAQYEAAHQTLRETLATIDQA</sequence>
<gene>
    <name evidence="2" type="ORF">Pen02_72770</name>
</gene>
<organism evidence="2 3">
    <name type="scientific">Plantactinospora endophytica</name>
    <dbReference type="NCBI Taxonomy" id="673535"/>
    <lineage>
        <taxon>Bacteria</taxon>
        <taxon>Bacillati</taxon>
        <taxon>Actinomycetota</taxon>
        <taxon>Actinomycetes</taxon>
        <taxon>Micromonosporales</taxon>
        <taxon>Micromonosporaceae</taxon>
        <taxon>Plantactinospora</taxon>
    </lineage>
</organism>
<dbReference type="EMBL" id="BONW01000043">
    <property type="protein sequence ID" value="GIG92341.1"/>
    <property type="molecule type" value="Genomic_DNA"/>
</dbReference>
<evidence type="ECO:0000256" key="1">
    <source>
        <dbReference type="SAM" id="MobiDB-lite"/>
    </source>
</evidence>
<reference evidence="2 3" key="1">
    <citation type="submission" date="2021-01" db="EMBL/GenBank/DDBJ databases">
        <title>Whole genome shotgun sequence of Plantactinospora endophytica NBRC 110450.</title>
        <authorList>
            <person name="Komaki H."/>
            <person name="Tamura T."/>
        </authorList>
    </citation>
    <scope>NUCLEOTIDE SEQUENCE [LARGE SCALE GENOMIC DNA]</scope>
    <source>
        <strain evidence="2 3">NBRC 110450</strain>
    </source>
</reference>
<protein>
    <submittedName>
        <fullName evidence="2">Uncharacterized protein</fullName>
    </submittedName>
</protein>
<dbReference type="Proteomes" id="UP000646749">
    <property type="component" value="Unassembled WGS sequence"/>
</dbReference>
<feature type="compositionally biased region" description="Pro residues" evidence="1">
    <location>
        <begin position="12"/>
        <end position="33"/>
    </location>
</feature>
<keyword evidence="3" id="KW-1185">Reference proteome</keyword>
<evidence type="ECO:0000313" key="3">
    <source>
        <dbReference type="Proteomes" id="UP000646749"/>
    </source>
</evidence>
<name>A0ABQ4EDK0_9ACTN</name>